<evidence type="ECO:0000259" key="1">
    <source>
        <dbReference type="Pfam" id="PF23905"/>
    </source>
</evidence>
<dbReference type="KEGG" id="vg:24722857"/>
<dbReference type="Pfam" id="PF23905">
    <property type="entry name" value="DUF7247"/>
    <property type="match status" value="1"/>
</dbReference>
<reference evidence="2 3" key="1">
    <citation type="submission" date="2013-11" db="EMBL/GenBank/DDBJ databases">
        <title>Complete Genome Sequence of E. coli O157:H7 Bacteriophage HY01.</title>
        <authorList>
            <person name="Lee J.-H."/>
            <person name="Lee H.Y."/>
            <person name="Lee D.H."/>
            <person name="Ryu S."/>
        </authorList>
    </citation>
    <scope>NUCLEOTIDE SEQUENCE [LARGE SCALE GENOMIC DNA]</scope>
</reference>
<keyword evidence="3" id="KW-1185">Reference proteome</keyword>
<dbReference type="GeneID" id="24722857"/>
<dbReference type="InterPro" id="IPR055671">
    <property type="entry name" value="DUF7247"/>
</dbReference>
<organism evidence="2 3">
    <name type="scientific">Escherichia phage HY01</name>
    <dbReference type="NCBI Taxonomy" id="1434323"/>
    <lineage>
        <taxon>Viruses</taxon>
        <taxon>Duplodnaviria</taxon>
        <taxon>Heunggongvirae</taxon>
        <taxon>Uroviricota</taxon>
        <taxon>Caudoviricetes</taxon>
        <taxon>Pantevenvirales</taxon>
        <taxon>Straboviridae</taxon>
        <taxon>Tevenvirinae</taxon>
        <taxon>Tequatrovirus</taxon>
        <taxon>Tequatrovirus hy01</taxon>
    </lineage>
</organism>
<evidence type="ECO:0000313" key="2">
    <source>
        <dbReference type="EMBL" id="AHK11082.1"/>
    </source>
</evidence>
<sequence length="119" mass="13286">MSDIHITGIIQVRIRCRLKTAPGTAFINLSHDIDSRESQLMGVITFYAGFGGNEFTVGEIVGRKLKVQKNVLELFNDLYDDSDEVFNEIAQAVNKGMVTLVKMIKASGYASDPFQWEVI</sequence>
<proteinExistence type="predicted"/>
<dbReference type="Proteomes" id="UP000030727">
    <property type="component" value="Segment"/>
</dbReference>
<dbReference type="EMBL" id="KF925357">
    <property type="protein sequence ID" value="AHK11082.1"/>
    <property type="molecule type" value="Genomic_DNA"/>
</dbReference>
<dbReference type="RefSeq" id="YP_009148676.1">
    <property type="nucleotide sequence ID" value="NC_027349.1"/>
</dbReference>
<feature type="domain" description="DUF7247" evidence="1">
    <location>
        <begin position="1"/>
        <end position="114"/>
    </location>
</feature>
<gene>
    <name evidence="2" type="ORF">HY01_0227</name>
</gene>
<name>A0A0A0PUT1_9CAUD</name>
<evidence type="ECO:0000313" key="3">
    <source>
        <dbReference type="Proteomes" id="UP000030727"/>
    </source>
</evidence>
<accession>A0A0A0PUT1</accession>
<protein>
    <recommendedName>
        <fullName evidence="1">DUF7247 domain-containing protein</fullName>
    </recommendedName>
</protein>